<evidence type="ECO:0000313" key="2">
    <source>
        <dbReference type="EMBL" id="TDL13623.1"/>
    </source>
</evidence>
<name>A0A4Y7PE73_9AGAM</name>
<gene>
    <name evidence="2" type="ORF">BD410DRAFT_688371</name>
</gene>
<evidence type="ECO:0000256" key="1">
    <source>
        <dbReference type="SAM" id="MobiDB-lite"/>
    </source>
</evidence>
<feature type="non-terminal residue" evidence="2">
    <location>
        <position position="1"/>
    </location>
</feature>
<proteinExistence type="predicted"/>
<dbReference type="STRING" id="50990.A0A4Y7PE73"/>
<feature type="non-terminal residue" evidence="2">
    <location>
        <position position="160"/>
    </location>
</feature>
<dbReference type="EMBL" id="ML170521">
    <property type="protein sequence ID" value="TDL13623.1"/>
    <property type="molecule type" value="Genomic_DNA"/>
</dbReference>
<reference evidence="2 3" key="1">
    <citation type="submission" date="2018-06" db="EMBL/GenBank/DDBJ databases">
        <title>A transcriptomic atlas of mushroom development highlights an independent origin of complex multicellularity.</title>
        <authorList>
            <consortium name="DOE Joint Genome Institute"/>
            <person name="Krizsan K."/>
            <person name="Almasi E."/>
            <person name="Merenyi Z."/>
            <person name="Sahu N."/>
            <person name="Viragh M."/>
            <person name="Koszo T."/>
            <person name="Mondo S."/>
            <person name="Kiss B."/>
            <person name="Balint B."/>
            <person name="Kues U."/>
            <person name="Barry K."/>
            <person name="Hegedus J.C."/>
            <person name="Henrissat B."/>
            <person name="Johnson J."/>
            <person name="Lipzen A."/>
            <person name="Ohm R."/>
            <person name="Nagy I."/>
            <person name="Pangilinan J."/>
            <person name="Yan J."/>
            <person name="Xiong Y."/>
            <person name="Grigoriev I.V."/>
            <person name="Hibbett D.S."/>
            <person name="Nagy L.G."/>
        </authorList>
    </citation>
    <scope>NUCLEOTIDE SEQUENCE [LARGE SCALE GENOMIC DNA]</scope>
    <source>
        <strain evidence="2 3">SZMC22713</strain>
    </source>
</reference>
<organism evidence="2 3">
    <name type="scientific">Rickenella mellea</name>
    <dbReference type="NCBI Taxonomy" id="50990"/>
    <lineage>
        <taxon>Eukaryota</taxon>
        <taxon>Fungi</taxon>
        <taxon>Dikarya</taxon>
        <taxon>Basidiomycota</taxon>
        <taxon>Agaricomycotina</taxon>
        <taxon>Agaricomycetes</taxon>
        <taxon>Hymenochaetales</taxon>
        <taxon>Rickenellaceae</taxon>
        <taxon>Rickenella</taxon>
    </lineage>
</organism>
<protein>
    <submittedName>
        <fullName evidence="2">Uncharacterized protein</fullName>
    </submittedName>
</protein>
<dbReference type="AlphaFoldDB" id="A0A4Y7PE73"/>
<keyword evidence="3" id="KW-1185">Reference proteome</keyword>
<feature type="region of interest" description="Disordered" evidence="1">
    <location>
        <begin position="74"/>
        <end position="115"/>
    </location>
</feature>
<dbReference type="OrthoDB" id="3203159at2759"/>
<dbReference type="VEuPathDB" id="FungiDB:BD410DRAFT_688371"/>
<accession>A0A4Y7PE73</accession>
<evidence type="ECO:0000313" key="3">
    <source>
        <dbReference type="Proteomes" id="UP000294933"/>
    </source>
</evidence>
<dbReference type="Proteomes" id="UP000294933">
    <property type="component" value="Unassembled WGS sequence"/>
</dbReference>
<sequence>LVYEFTDSELMIEILKTAPESWSRLLDTRTFTTFVDFQEAVSWHEHILTRDPSDPGNNFEQRLRAVEANVPRTRATANLVGSSSSIGKPKFPKDDSNVSNGKTPEQKGARPCRHCGSSKHWDPECKYATKGAKFRAKANLAATYTEEDIQADLEYEALYY</sequence>
<feature type="compositionally biased region" description="Polar residues" evidence="1">
    <location>
        <begin position="75"/>
        <end position="86"/>
    </location>
</feature>